<protein>
    <submittedName>
        <fullName evidence="1">Uncharacterized protein</fullName>
    </submittedName>
</protein>
<evidence type="ECO:0000313" key="1">
    <source>
        <dbReference type="EMBL" id="TBU52222.1"/>
    </source>
</evidence>
<dbReference type="Proteomes" id="UP000292082">
    <property type="component" value="Unassembled WGS sequence"/>
</dbReference>
<dbReference type="InterPro" id="IPR010259">
    <property type="entry name" value="S8pro/Inhibitor_I9"/>
</dbReference>
<keyword evidence="2" id="KW-1185">Reference proteome</keyword>
<name>A0A4Q9PGB9_9APHY</name>
<sequence>MTQTNTVDIARAAGEKRDSSYIVALKDGVDREAHLKWLRERLSEQSRIENDYSFLNSYSGIFDDETLAVIRASPDVSRIEEDAQIRLSHGAPTDVA</sequence>
<gene>
    <name evidence="1" type="ORF">BD310DRAFT_940770</name>
</gene>
<dbReference type="EMBL" id="ML145261">
    <property type="protein sequence ID" value="TBU52222.1"/>
    <property type="molecule type" value="Genomic_DNA"/>
</dbReference>
<dbReference type="Gene3D" id="3.30.70.80">
    <property type="entry name" value="Peptidase S8 propeptide/proteinase inhibitor I9"/>
    <property type="match status" value="1"/>
</dbReference>
<dbReference type="Pfam" id="PF05922">
    <property type="entry name" value="Inhibitor_I9"/>
    <property type="match status" value="1"/>
</dbReference>
<dbReference type="SUPFAM" id="SSF54897">
    <property type="entry name" value="Protease propeptides/inhibitors"/>
    <property type="match status" value="1"/>
</dbReference>
<organism evidence="1 2">
    <name type="scientific">Dichomitus squalens</name>
    <dbReference type="NCBI Taxonomy" id="114155"/>
    <lineage>
        <taxon>Eukaryota</taxon>
        <taxon>Fungi</taxon>
        <taxon>Dikarya</taxon>
        <taxon>Basidiomycota</taxon>
        <taxon>Agaricomycotina</taxon>
        <taxon>Agaricomycetes</taxon>
        <taxon>Polyporales</taxon>
        <taxon>Polyporaceae</taxon>
        <taxon>Dichomitus</taxon>
    </lineage>
</organism>
<dbReference type="InterPro" id="IPR037045">
    <property type="entry name" value="S8pro/Inhibitor_I9_sf"/>
</dbReference>
<accession>A0A4Q9PGB9</accession>
<evidence type="ECO:0000313" key="2">
    <source>
        <dbReference type="Proteomes" id="UP000292082"/>
    </source>
</evidence>
<reference evidence="1 2" key="1">
    <citation type="submission" date="2019-01" db="EMBL/GenBank/DDBJ databases">
        <title>Draft genome sequences of three monokaryotic isolates of the white-rot basidiomycete fungus Dichomitus squalens.</title>
        <authorList>
            <consortium name="DOE Joint Genome Institute"/>
            <person name="Lopez S.C."/>
            <person name="Andreopoulos B."/>
            <person name="Pangilinan J."/>
            <person name="Lipzen A."/>
            <person name="Riley R."/>
            <person name="Ahrendt S."/>
            <person name="Ng V."/>
            <person name="Barry K."/>
            <person name="Daum C."/>
            <person name="Grigoriev I.V."/>
            <person name="Hilden K.S."/>
            <person name="Makela M.R."/>
            <person name="de Vries R.P."/>
        </authorList>
    </citation>
    <scope>NUCLEOTIDE SEQUENCE [LARGE SCALE GENOMIC DNA]</scope>
    <source>
        <strain evidence="1 2">CBS 464.89</strain>
    </source>
</reference>
<proteinExistence type="predicted"/>
<dbReference type="AlphaFoldDB" id="A0A4Q9PGB9"/>